<feature type="transmembrane region" description="Helical" evidence="18">
    <location>
        <begin position="410"/>
        <end position="435"/>
    </location>
</feature>
<feature type="transmembrane region" description="Helical" evidence="18">
    <location>
        <begin position="447"/>
        <end position="470"/>
    </location>
</feature>
<dbReference type="OMA" id="KAELCPW"/>
<feature type="compositionally biased region" description="Basic and acidic residues" evidence="17">
    <location>
        <begin position="2056"/>
        <end position="2067"/>
    </location>
</feature>
<dbReference type="GO" id="GO:0004930">
    <property type="term" value="F:G protein-coupled receptor activity"/>
    <property type="evidence" value="ECO:0007669"/>
    <property type="project" value="UniProtKB-KW"/>
</dbReference>
<keyword evidence="5 19" id="KW-0732">Signal</keyword>
<evidence type="ECO:0000256" key="7">
    <source>
        <dbReference type="ARBA" id="ARBA00023018"/>
    </source>
</evidence>
<evidence type="ECO:0000256" key="15">
    <source>
        <dbReference type="ARBA" id="ARBA00023273"/>
    </source>
</evidence>
<feature type="compositionally biased region" description="Basic and acidic residues" evidence="17">
    <location>
        <begin position="2080"/>
        <end position="2091"/>
    </location>
</feature>
<keyword evidence="22" id="KW-1185">Reference proteome</keyword>
<evidence type="ECO:0000256" key="18">
    <source>
        <dbReference type="SAM" id="Phobius"/>
    </source>
</evidence>
<dbReference type="GeneTree" id="ENSGT00940000160776"/>
<dbReference type="InterPro" id="IPR054714">
    <property type="entry name" value="GPR158_179_extracellular"/>
</dbReference>
<evidence type="ECO:0000256" key="2">
    <source>
        <dbReference type="ARBA" id="ARBA00007242"/>
    </source>
</evidence>
<proteinExistence type="inferred from homology"/>
<dbReference type="InterPro" id="IPR043458">
    <property type="entry name" value="GPR158/179"/>
</dbReference>
<protein>
    <submittedName>
        <fullName evidence="21">G protein-coupled receptor 179</fullName>
    </submittedName>
</protein>
<feature type="region of interest" description="Disordered" evidence="17">
    <location>
        <begin position="767"/>
        <end position="786"/>
    </location>
</feature>
<dbReference type="PANTHER" id="PTHR32546:SF7">
    <property type="entry name" value="G-PROTEIN COUPLED RECEPTOR 179-RELATED"/>
    <property type="match status" value="1"/>
</dbReference>
<feature type="compositionally biased region" description="Polar residues" evidence="17">
    <location>
        <begin position="37"/>
        <end position="61"/>
    </location>
</feature>
<comment type="similarity">
    <text evidence="2">Belongs to the G-protein coupled receptor 3 family.</text>
</comment>
<comment type="subcellular location">
    <subcellularLocation>
        <location evidence="1">Cell projection</location>
        <location evidence="1">Neuron projection</location>
    </subcellularLocation>
    <subcellularLocation>
        <location evidence="16">Postsynaptic cell membrane</location>
        <topology evidence="16">Multi-pass membrane protein</topology>
    </subcellularLocation>
</comment>
<feature type="compositionally biased region" description="Polar residues" evidence="17">
    <location>
        <begin position="1405"/>
        <end position="1414"/>
    </location>
</feature>
<evidence type="ECO:0000256" key="3">
    <source>
        <dbReference type="ARBA" id="ARBA00022475"/>
    </source>
</evidence>
<dbReference type="Pfam" id="PF00003">
    <property type="entry name" value="7tm_3"/>
    <property type="match status" value="1"/>
</dbReference>
<feature type="compositionally biased region" description="Basic and acidic residues" evidence="17">
    <location>
        <begin position="1768"/>
        <end position="1779"/>
    </location>
</feature>
<dbReference type="KEGG" id="stru:115208699"/>
<feature type="region of interest" description="Disordered" evidence="17">
    <location>
        <begin position="977"/>
        <end position="1014"/>
    </location>
</feature>
<gene>
    <name evidence="21" type="primary">LOC115208699</name>
</gene>
<dbReference type="CDD" id="cd15293">
    <property type="entry name" value="7tmC_GPR158-like"/>
    <property type="match status" value="1"/>
</dbReference>
<dbReference type="OrthoDB" id="5823771at2759"/>
<evidence type="ECO:0000256" key="10">
    <source>
        <dbReference type="ARBA" id="ARBA00023157"/>
    </source>
</evidence>
<evidence type="ECO:0000313" key="22">
    <source>
        <dbReference type="Proteomes" id="UP000472277"/>
    </source>
</evidence>
<feature type="signal peptide" evidence="19">
    <location>
        <begin position="1"/>
        <end position="17"/>
    </location>
</feature>
<feature type="region of interest" description="Disordered" evidence="17">
    <location>
        <begin position="939"/>
        <end position="964"/>
    </location>
</feature>
<feature type="compositionally biased region" description="Basic and acidic residues" evidence="17">
    <location>
        <begin position="1287"/>
        <end position="1299"/>
    </location>
</feature>
<feature type="compositionally biased region" description="Basic and acidic residues" evidence="17">
    <location>
        <begin position="1565"/>
        <end position="1575"/>
    </location>
</feature>
<dbReference type="GO" id="GO:0043005">
    <property type="term" value="C:neuron projection"/>
    <property type="evidence" value="ECO:0007669"/>
    <property type="project" value="UniProtKB-SubCell"/>
</dbReference>
<feature type="compositionally biased region" description="Basic and acidic residues" evidence="17">
    <location>
        <begin position="1674"/>
        <end position="1683"/>
    </location>
</feature>
<keyword evidence="4 18" id="KW-0812">Transmembrane</keyword>
<accession>A0A673WIW5</accession>
<feature type="compositionally biased region" description="Basic and acidic residues" evidence="17">
    <location>
        <begin position="2032"/>
        <end position="2043"/>
    </location>
</feature>
<evidence type="ECO:0000256" key="13">
    <source>
        <dbReference type="ARBA" id="ARBA00023224"/>
    </source>
</evidence>
<evidence type="ECO:0000259" key="20">
    <source>
        <dbReference type="PROSITE" id="PS50259"/>
    </source>
</evidence>
<feature type="chain" id="PRO_5025572869" evidence="19">
    <location>
        <begin position="18"/>
        <end position="2313"/>
    </location>
</feature>
<name>A0A673WIW5_SALTR</name>
<evidence type="ECO:0000256" key="14">
    <source>
        <dbReference type="ARBA" id="ARBA00023257"/>
    </source>
</evidence>
<evidence type="ECO:0000256" key="1">
    <source>
        <dbReference type="ARBA" id="ARBA00004487"/>
    </source>
</evidence>
<keyword evidence="9 18" id="KW-0472">Membrane</keyword>
<dbReference type="RefSeq" id="XP_029632849.1">
    <property type="nucleotide sequence ID" value="XM_029776989.1"/>
</dbReference>
<feature type="region of interest" description="Disordered" evidence="17">
    <location>
        <begin position="1396"/>
        <end position="1421"/>
    </location>
</feature>
<feature type="compositionally biased region" description="Acidic residues" evidence="17">
    <location>
        <begin position="2289"/>
        <end position="2302"/>
    </location>
</feature>
<feature type="domain" description="G-protein coupled receptors family 3 profile" evidence="20">
    <location>
        <begin position="412"/>
        <end position="661"/>
    </location>
</feature>
<evidence type="ECO:0000256" key="9">
    <source>
        <dbReference type="ARBA" id="ARBA00023136"/>
    </source>
</evidence>
<evidence type="ECO:0000256" key="5">
    <source>
        <dbReference type="ARBA" id="ARBA00022729"/>
    </source>
</evidence>
<dbReference type="Pfam" id="PF22572">
    <property type="entry name" value="GPR158_179_EC"/>
    <property type="match status" value="1"/>
</dbReference>
<feature type="region of interest" description="Disordered" evidence="17">
    <location>
        <begin position="1667"/>
        <end position="2313"/>
    </location>
</feature>
<feature type="compositionally biased region" description="Basic and acidic residues" evidence="17">
    <location>
        <begin position="1960"/>
        <end position="1971"/>
    </location>
</feature>
<dbReference type="PROSITE" id="PS50259">
    <property type="entry name" value="G_PROTEIN_RECEP_F3_4"/>
    <property type="match status" value="1"/>
</dbReference>
<keyword evidence="12" id="KW-0325">Glycoprotein</keyword>
<feature type="transmembrane region" description="Helical" evidence="18">
    <location>
        <begin position="521"/>
        <end position="545"/>
    </location>
</feature>
<dbReference type="InParanoid" id="A0A673WIW5"/>
<dbReference type="Proteomes" id="UP000472277">
    <property type="component" value="Chromosome 14"/>
</dbReference>
<organism evidence="21 22">
    <name type="scientific">Salmo trutta</name>
    <name type="common">Brown trout</name>
    <dbReference type="NCBI Taxonomy" id="8032"/>
    <lineage>
        <taxon>Eukaryota</taxon>
        <taxon>Metazoa</taxon>
        <taxon>Chordata</taxon>
        <taxon>Craniata</taxon>
        <taxon>Vertebrata</taxon>
        <taxon>Euteleostomi</taxon>
        <taxon>Actinopterygii</taxon>
        <taxon>Neopterygii</taxon>
        <taxon>Teleostei</taxon>
        <taxon>Protacanthopterygii</taxon>
        <taxon>Salmoniformes</taxon>
        <taxon>Salmonidae</taxon>
        <taxon>Salmoninae</taxon>
        <taxon>Salmo</taxon>
    </lineage>
</organism>
<feature type="compositionally biased region" description="Basic and acidic residues" evidence="17">
    <location>
        <begin position="2154"/>
        <end position="2190"/>
    </location>
</feature>
<keyword evidence="8" id="KW-0297">G-protein coupled receptor</keyword>
<evidence type="ECO:0000313" key="21">
    <source>
        <dbReference type="Ensembl" id="ENSSTUP00000011910.1"/>
    </source>
</evidence>
<reference evidence="21" key="1">
    <citation type="submission" date="2025-08" db="UniProtKB">
        <authorList>
            <consortium name="Ensembl"/>
        </authorList>
    </citation>
    <scope>IDENTIFICATION</scope>
</reference>
<feature type="compositionally biased region" description="Basic and acidic residues" evidence="17">
    <location>
        <begin position="1044"/>
        <end position="1060"/>
    </location>
</feature>
<dbReference type="GO" id="GO:0045211">
    <property type="term" value="C:postsynaptic membrane"/>
    <property type="evidence" value="ECO:0007669"/>
    <property type="project" value="UniProtKB-SubCell"/>
</dbReference>
<feature type="compositionally biased region" description="Basic and acidic residues" evidence="17">
    <location>
        <begin position="1583"/>
        <end position="1597"/>
    </location>
</feature>
<evidence type="ECO:0000256" key="12">
    <source>
        <dbReference type="ARBA" id="ARBA00023180"/>
    </source>
</evidence>
<feature type="transmembrane region" description="Helical" evidence="18">
    <location>
        <begin position="482"/>
        <end position="500"/>
    </location>
</feature>
<feature type="compositionally biased region" description="Basic and acidic residues" evidence="17">
    <location>
        <begin position="1840"/>
        <end position="1851"/>
    </location>
</feature>
<feature type="compositionally biased region" description="Basic and acidic residues" evidence="17">
    <location>
        <begin position="1792"/>
        <end position="1803"/>
    </location>
</feature>
<evidence type="ECO:0000256" key="8">
    <source>
        <dbReference type="ARBA" id="ARBA00023040"/>
    </source>
</evidence>
<evidence type="ECO:0000256" key="17">
    <source>
        <dbReference type="SAM" id="MobiDB-lite"/>
    </source>
</evidence>
<evidence type="ECO:0000256" key="19">
    <source>
        <dbReference type="SAM" id="SignalP"/>
    </source>
</evidence>
<feature type="compositionally biased region" description="Basic and acidic residues" evidence="17">
    <location>
        <begin position="1816"/>
        <end position="1827"/>
    </location>
</feature>
<reference evidence="21" key="2">
    <citation type="submission" date="2025-09" db="UniProtKB">
        <authorList>
            <consortium name="Ensembl"/>
        </authorList>
    </citation>
    <scope>IDENTIFICATION</scope>
</reference>
<evidence type="ECO:0000256" key="11">
    <source>
        <dbReference type="ARBA" id="ARBA00023170"/>
    </source>
</evidence>
<feature type="compositionally biased region" description="Basic and acidic residues" evidence="17">
    <location>
        <begin position="1936"/>
        <end position="1947"/>
    </location>
</feature>
<evidence type="ECO:0000256" key="4">
    <source>
        <dbReference type="ARBA" id="ARBA00022692"/>
    </source>
</evidence>
<keyword evidence="7" id="KW-0770">Synapse</keyword>
<feature type="region of interest" description="Disordered" evidence="17">
    <location>
        <begin position="1544"/>
        <end position="1635"/>
    </location>
</feature>
<keyword evidence="15" id="KW-0966">Cell projection</keyword>
<keyword evidence="6 18" id="KW-1133">Transmembrane helix</keyword>
<feature type="compositionally biased region" description="Basic and acidic residues" evidence="17">
    <location>
        <begin position="1864"/>
        <end position="1875"/>
    </location>
</feature>
<evidence type="ECO:0000256" key="6">
    <source>
        <dbReference type="ARBA" id="ARBA00022989"/>
    </source>
</evidence>
<evidence type="ECO:0000256" key="16">
    <source>
        <dbReference type="ARBA" id="ARBA00034104"/>
    </source>
</evidence>
<dbReference type="Ensembl" id="ENSSTUT00000012631.1">
    <property type="protein sequence ID" value="ENSSTUP00000011910.1"/>
    <property type="gene ID" value="ENSSTUG00000005583.1"/>
</dbReference>
<sequence>MGPVWLLLLLLTPLLSAQVSIVSELGNTAESEDPTASVVSATGESGTPYSPDPSGSVTTPSEAPEEDWTSAEVFLYSGDYSVLGIVECDRAYSLTGQNGPLPRGFYGPLRPSMDALANTANFLNMIFQASDLRESTVQEDMEWYHAMVRALLEADPLIRQALLTFDADPASTTPQLVLRASRNPAPPRYQNILLQDLSSQWESLHLPAPAPDDTWFSSFKFPASSNQPTSTLSKRVLLNDLSTLDTPKWGRGDSYVTNRSGVRWANGPFLECEDGRFLPGWLLTLSTSFYGLKPDLSPEFRGVIRVDVNVQGFDVNQCDTGDAWFANTHQCNRTTMECEPITGQGFRLGQYCCRCKEGYYSPPMDEGGALNGSGGEGSGVCYPALPICLPCWPGCRRCEDGAPCWVEEDWFLRAGVLAVQGFFMLLVFISMLVAYQFRRSRRIRASGLLLLETILFGSLLLYFPVFILYFKPSTFRCILLRWVRLLGFAIVYGTVTLKIYRVLKVFLSRTAQRVPYMSSIHLLRLLGVMVVTVSWFLCAWTAGVLQNRDRNIPLLIISTTSDGQGFSLCDLDRWDYMMAVAELMFLCWGSILCSAVKPVPSAFHEPRYIGIAIHNELLLSSMFHLLRFVMPSLHPDWMLLLFFTHTHVTITVTLALLFIPKFLHVSRAGREEIAEEVYEDEVDLRRSGSYLNSSFTSAVWSDHSLDPDDIRDELKKLYGQLEVHKTKKMTANNPHLQKKRSSRRGLGRSIIKRITEIPESMSRQCSRDGKEVNLGSRDVTHSESCKRAPDTFSVNYKDQPVKQPSPVLRKSQSDYDYVTDKDPSLHDSMLRANLAKRCSQRSETDSLYMAPLVCKSASAQNLTVDNNLLLPGPTKLHKSLSLASSKAHSLEDTSRVGRDTQGEQGQSQQDVAIKDQTSSALVQSQSYDKAEVCPWELAEERPANKNQPHVTFAPSEEEDPESLSSPILKHICPWDHLPVHTPAESPAGDSQGGEAECESPSPQAPISASVPGSPKDMRVFSFRTSTQKWLSVKSFVGSVDASIKEKNKKETAGDTVKKQDSISQKSQGSVAAIAVIAALKLKTPSISSAETKSQSVSNLKKSCVSSIDKRTQQKRSMTTVDVKPALVKQAAIRQSSCDSSEISPRRIVVVQSTVYPWDSEDMEKDSIYENVFISSKNTAHSTAKTPSTHRRGSQIRPALSVAQSDICPWDVPASSQQAPQTQQSTTADICPWEVEEPEEDPMAPARVSVCPWESEEVLKRQESIRGDVCPSEASVSAIPITSASNQSERKPEGLNKKPTDVCPWETDESPQISQGLKPQESVRVDVCPWDVGDSFPEKVKVAIIYENVHPHENKGLHKAPPKCQETIHANVCPWESEETPKSQDCVRENVCPWESTDMPSIGKQDVQTKSTEQAKSAPEKRSVPLAKACPWEFPDPPKDLTVLCPWEKEESPMPPIAIKITKGSFSQETTVAKTDICPWDIGYQEKTEGKDSPCTNVCPWETQGRTQADPKKTDSVQVNICPWETEKPEQQESTLAIVSIETGKTKRQDSTVADVCPWETGATDEPDKTKRRDGTQTDVGPWETERPKKTEEKDGVKVDVCPWETGETDKTNGQDSTKADISKETQKEKRRDSVRVNICPWETDVPKEPEKMKKQDGVQADVCVWETGPAEESENTKSQDSTKADICPWETGPAEESEKTKIQDSTKANICPWETGPAEESEKTKIQDSTKANICPWETGPAEESEKTKIQDSTKADICPWETGPAEESEKTKSQDSTKADICPWETGPAEESEKTKSQDSTKADICPWETGPAEESEKTKSQDSTKADICPWETGPAEESEKTKIQDSTKADICPWETGPAEESEKTKIQDSPKADICPWETGPAEESEKTQIQDSTKADICPWETGPAEESEKTKSQDSTKADICPWETGPAEESEKTKSQDSTKADICPWETGPAEESEKTKSQDSTKADICPWETGLAEESEKTKSQDSTKADICPLETGPAEESEKTKSQYSTKADICPWETGPAEESEKTKSQDSTKADICPWETGPAEESEKTKSQDSTKADICPWETGPAEESEKTKSQDSTKADICPWETGLAEESEKTKSQDSTKADICPWETGPTEESEKTKSQDSTKADICPWETGLAEESETTKSQDSTKADICSRETRDPIEPEKIKKQESVREDVCPWETDVPEKSAEKEETMIASGIQDVTETQGALSMEEGDAAEPVAGSTQTAEADKANMPLARRDAMCPWEMEETKPPSSPSSITEHDNNSDVFTWEPENIPEEEEEEDDAESAAEAFVFPSDL</sequence>
<feature type="compositionally biased region" description="Basic and acidic residues" evidence="17">
    <location>
        <begin position="1912"/>
        <end position="1923"/>
    </location>
</feature>
<dbReference type="GeneID" id="115208699"/>
<feature type="region of interest" description="Disordered" evidence="17">
    <location>
        <begin position="1044"/>
        <end position="1063"/>
    </location>
</feature>
<feature type="compositionally biased region" description="Basic and acidic residues" evidence="17">
    <location>
        <begin position="1607"/>
        <end position="1634"/>
    </location>
</feature>
<feature type="compositionally biased region" description="Basic and acidic residues" evidence="17">
    <location>
        <begin position="1984"/>
        <end position="1995"/>
    </location>
</feature>
<feature type="region of interest" description="Disordered" evidence="17">
    <location>
        <begin position="1266"/>
        <end position="1319"/>
    </location>
</feature>
<feature type="transmembrane region" description="Helical" evidence="18">
    <location>
        <begin position="638"/>
        <end position="659"/>
    </location>
</feature>
<feature type="transmembrane region" description="Helical" evidence="18">
    <location>
        <begin position="576"/>
        <end position="596"/>
    </location>
</feature>
<feature type="compositionally biased region" description="Basic and acidic residues" evidence="17">
    <location>
        <begin position="1744"/>
        <end position="1755"/>
    </location>
</feature>
<feature type="compositionally biased region" description="Basic and acidic residues" evidence="17">
    <location>
        <begin position="2104"/>
        <end position="2115"/>
    </location>
</feature>
<keyword evidence="13" id="KW-0807">Transducer</keyword>
<dbReference type="PANTHER" id="PTHR32546">
    <property type="entry name" value="G-PROTEIN COUPLED RECEPTOR 158-RELATED"/>
    <property type="match status" value="1"/>
</dbReference>
<keyword evidence="14" id="KW-0628">Postsynaptic cell membrane</keyword>
<feature type="compositionally biased region" description="Basic and acidic residues" evidence="17">
    <location>
        <begin position="2197"/>
        <end position="2207"/>
    </location>
</feature>
<keyword evidence="3" id="KW-1003">Cell membrane</keyword>
<keyword evidence="10" id="KW-1015">Disulfide bond</keyword>
<feature type="compositionally biased region" description="Polar residues" evidence="17">
    <location>
        <begin position="902"/>
        <end position="925"/>
    </location>
</feature>
<dbReference type="InterPro" id="IPR017978">
    <property type="entry name" value="GPCR_3_C"/>
</dbReference>
<feature type="compositionally biased region" description="Basic and acidic residues" evidence="17">
    <location>
        <begin position="888"/>
        <end position="901"/>
    </location>
</feature>
<feature type="compositionally biased region" description="Basic and acidic residues" evidence="17">
    <location>
        <begin position="2128"/>
        <end position="2139"/>
    </location>
</feature>
<feature type="region of interest" description="Disordered" evidence="17">
    <location>
        <begin position="26"/>
        <end position="65"/>
    </location>
</feature>
<keyword evidence="11" id="KW-0675">Receptor</keyword>
<feature type="region of interest" description="Disordered" evidence="17">
    <location>
        <begin position="880"/>
        <end position="925"/>
    </location>
</feature>